<keyword evidence="2" id="KW-1185">Reference proteome</keyword>
<evidence type="ECO:0000313" key="2">
    <source>
        <dbReference type="Proteomes" id="UP001057402"/>
    </source>
</evidence>
<dbReference type="EMBL" id="CM042890">
    <property type="protein sequence ID" value="KAI4312582.1"/>
    <property type="molecule type" value="Genomic_DNA"/>
</dbReference>
<name>A0ACB9LNS5_9MYRT</name>
<proteinExistence type="predicted"/>
<gene>
    <name evidence="1" type="ORF">MLD38_037387</name>
</gene>
<reference evidence="2" key="1">
    <citation type="journal article" date="2023" name="Front. Plant Sci.">
        <title>Chromosomal-level genome assembly of Melastoma candidum provides insights into trichome evolution.</title>
        <authorList>
            <person name="Zhong Y."/>
            <person name="Wu W."/>
            <person name="Sun C."/>
            <person name="Zou P."/>
            <person name="Liu Y."/>
            <person name="Dai S."/>
            <person name="Zhou R."/>
        </authorList>
    </citation>
    <scope>NUCLEOTIDE SEQUENCE [LARGE SCALE GENOMIC DNA]</scope>
</reference>
<accession>A0ACB9LNS5</accession>
<sequence>MPFREHELRELAALLAINYRTPATPSSSRPAANTGVVNWYENKPKDCNKTKAAKVSEGLAKQSKSSFFVFPSGSCLIFHGERVRGMEMRSRDCYFGQRIERLRETAGGFYNSWTYTSDEIRQVEEIVRPGCSPEVLKIALASVTDLVDRLSSIPSQNRCSL</sequence>
<comment type="caution">
    <text evidence="1">The sequence shown here is derived from an EMBL/GenBank/DDBJ whole genome shotgun (WGS) entry which is preliminary data.</text>
</comment>
<protein>
    <submittedName>
        <fullName evidence="1">Uncharacterized protein</fullName>
    </submittedName>
</protein>
<dbReference type="Proteomes" id="UP001057402">
    <property type="component" value="Chromosome 11"/>
</dbReference>
<organism evidence="1 2">
    <name type="scientific">Melastoma candidum</name>
    <dbReference type="NCBI Taxonomy" id="119954"/>
    <lineage>
        <taxon>Eukaryota</taxon>
        <taxon>Viridiplantae</taxon>
        <taxon>Streptophyta</taxon>
        <taxon>Embryophyta</taxon>
        <taxon>Tracheophyta</taxon>
        <taxon>Spermatophyta</taxon>
        <taxon>Magnoliopsida</taxon>
        <taxon>eudicotyledons</taxon>
        <taxon>Gunneridae</taxon>
        <taxon>Pentapetalae</taxon>
        <taxon>rosids</taxon>
        <taxon>malvids</taxon>
        <taxon>Myrtales</taxon>
        <taxon>Melastomataceae</taxon>
        <taxon>Melastomatoideae</taxon>
        <taxon>Melastomateae</taxon>
        <taxon>Melastoma</taxon>
    </lineage>
</organism>
<evidence type="ECO:0000313" key="1">
    <source>
        <dbReference type="EMBL" id="KAI4312582.1"/>
    </source>
</evidence>